<name>A0A1I3N9C6_9HYPH</name>
<dbReference type="PANTHER" id="PTHR33990:SF1">
    <property type="entry name" value="PROTEIN YJDN"/>
    <property type="match status" value="1"/>
</dbReference>
<dbReference type="SUPFAM" id="SSF54593">
    <property type="entry name" value="Glyoxalase/Bleomycin resistance protein/Dihydroxybiphenyl dioxygenase"/>
    <property type="match status" value="1"/>
</dbReference>
<gene>
    <name evidence="2" type="ORF">SAMN03080618_02006</name>
</gene>
<dbReference type="Proteomes" id="UP000242763">
    <property type="component" value="Unassembled WGS sequence"/>
</dbReference>
<dbReference type="PANTHER" id="PTHR33990">
    <property type="entry name" value="PROTEIN YJDN-RELATED"/>
    <property type="match status" value="1"/>
</dbReference>
<dbReference type="CDD" id="cd06588">
    <property type="entry name" value="PhnB_like"/>
    <property type="match status" value="1"/>
</dbReference>
<reference evidence="3" key="1">
    <citation type="submission" date="2016-10" db="EMBL/GenBank/DDBJ databases">
        <authorList>
            <person name="Varghese N."/>
            <person name="Submissions S."/>
        </authorList>
    </citation>
    <scope>NUCLEOTIDE SEQUENCE [LARGE SCALE GENOMIC DNA]</scope>
    <source>
        <strain evidence="3">DSM 21857</strain>
    </source>
</reference>
<sequence length="138" mass="15302">MQINPYLVFAGTCREAFTFYAEVLGGQIVAMSTHADMPPGEEGHGPEMADKVLHAMLMVDGNAIMGSDAPASMYEMPQGSMVTLTVDTEKDAERIYAAFMPEAQVMMELQETFWASRFAMLRDRFGTQWMISCSKPLS</sequence>
<organism evidence="2 3">
    <name type="scientific">Aquamicrobium aerolatum DSM 21857</name>
    <dbReference type="NCBI Taxonomy" id="1121003"/>
    <lineage>
        <taxon>Bacteria</taxon>
        <taxon>Pseudomonadati</taxon>
        <taxon>Pseudomonadota</taxon>
        <taxon>Alphaproteobacteria</taxon>
        <taxon>Hyphomicrobiales</taxon>
        <taxon>Phyllobacteriaceae</taxon>
        <taxon>Aerobium</taxon>
    </lineage>
</organism>
<dbReference type="STRING" id="1121003.SAMN03080618_02006"/>
<dbReference type="AlphaFoldDB" id="A0A1I3N9C6"/>
<proteinExistence type="predicted"/>
<dbReference type="InterPro" id="IPR028973">
    <property type="entry name" value="PhnB-like"/>
</dbReference>
<dbReference type="Gene3D" id="3.10.180.10">
    <property type="entry name" value="2,3-Dihydroxybiphenyl 1,2-Dioxygenase, domain 1"/>
    <property type="match status" value="1"/>
</dbReference>
<feature type="domain" description="PhnB-like" evidence="1">
    <location>
        <begin position="2"/>
        <end position="131"/>
    </location>
</feature>
<dbReference type="RefSeq" id="WP_091521690.1">
    <property type="nucleotide sequence ID" value="NZ_FORF01000010.1"/>
</dbReference>
<accession>A0A1I3N9C6</accession>
<dbReference type="InterPro" id="IPR029068">
    <property type="entry name" value="Glyas_Bleomycin-R_OHBP_Dase"/>
</dbReference>
<evidence type="ECO:0000259" key="1">
    <source>
        <dbReference type="Pfam" id="PF06983"/>
    </source>
</evidence>
<protein>
    <submittedName>
        <fullName evidence="2">PhnB protein</fullName>
    </submittedName>
</protein>
<dbReference type="OrthoDB" id="9795306at2"/>
<dbReference type="EMBL" id="FORF01000010">
    <property type="protein sequence ID" value="SFJ05903.1"/>
    <property type="molecule type" value="Genomic_DNA"/>
</dbReference>
<evidence type="ECO:0000313" key="3">
    <source>
        <dbReference type="Proteomes" id="UP000242763"/>
    </source>
</evidence>
<dbReference type="Pfam" id="PF06983">
    <property type="entry name" value="3-dmu-9_3-mt"/>
    <property type="match status" value="1"/>
</dbReference>
<keyword evidence="3" id="KW-1185">Reference proteome</keyword>
<evidence type="ECO:0000313" key="2">
    <source>
        <dbReference type="EMBL" id="SFJ05903.1"/>
    </source>
</evidence>